<reference evidence="2" key="1">
    <citation type="submission" date="2022-08" db="EMBL/GenBank/DDBJ databases">
        <title>Alicyclobacillus dauci DSM2870, complete genome.</title>
        <authorList>
            <person name="Wang Q."/>
            <person name="Cai R."/>
            <person name="Wang Z."/>
        </authorList>
    </citation>
    <scope>NUCLEOTIDE SEQUENCE</scope>
    <source>
        <strain evidence="2">DSM 28700</strain>
    </source>
</reference>
<evidence type="ECO:0000313" key="3">
    <source>
        <dbReference type="Proteomes" id="UP001164803"/>
    </source>
</evidence>
<keyword evidence="3" id="KW-1185">Reference proteome</keyword>
<name>A0ABY6Z054_9BACL</name>
<dbReference type="Proteomes" id="UP001164803">
    <property type="component" value="Chromosome"/>
</dbReference>
<dbReference type="InterPro" id="IPR004360">
    <property type="entry name" value="Glyas_Fos-R_dOase_dom"/>
</dbReference>
<gene>
    <name evidence="2" type="ORF">NZD86_17015</name>
</gene>
<accession>A0ABY6Z054</accession>
<dbReference type="SUPFAM" id="SSF54593">
    <property type="entry name" value="Glyoxalase/Bleomycin resistance protein/Dihydroxybiphenyl dioxygenase"/>
    <property type="match status" value="1"/>
</dbReference>
<dbReference type="RefSeq" id="WP_268043246.1">
    <property type="nucleotide sequence ID" value="NZ_CP104064.1"/>
</dbReference>
<dbReference type="Pfam" id="PF00903">
    <property type="entry name" value="Glyoxalase"/>
    <property type="match status" value="1"/>
</dbReference>
<sequence length="91" mass="9969">MKTRGHSVNSSFERFIGTKIADTTQGTEVLLTIGADSEGEVDEMITKVIKAGGSIFGKPTDHGWMYGAGFADLDGHRWNVLYMDMSKMPKV</sequence>
<dbReference type="PANTHER" id="PTHR36503:SF2">
    <property type="entry name" value="BLR2408 PROTEIN"/>
    <property type="match status" value="1"/>
</dbReference>
<dbReference type="PANTHER" id="PTHR36503">
    <property type="entry name" value="BLR2520 PROTEIN"/>
    <property type="match status" value="1"/>
</dbReference>
<evidence type="ECO:0000313" key="2">
    <source>
        <dbReference type="EMBL" id="WAH35953.1"/>
    </source>
</evidence>
<evidence type="ECO:0000259" key="1">
    <source>
        <dbReference type="Pfam" id="PF00903"/>
    </source>
</evidence>
<feature type="domain" description="Glyoxalase/fosfomycin resistance/dioxygenase" evidence="1">
    <location>
        <begin position="35"/>
        <end position="79"/>
    </location>
</feature>
<dbReference type="InterPro" id="IPR029068">
    <property type="entry name" value="Glyas_Bleomycin-R_OHBP_Dase"/>
</dbReference>
<organism evidence="2 3">
    <name type="scientific">Alicyclobacillus dauci</name>
    <dbReference type="NCBI Taxonomy" id="1475485"/>
    <lineage>
        <taxon>Bacteria</taxon>
        <taxon>Bacillati</taxon>
        <taxon>Bacillota</taxon>
        <taxon>Bacilli</taxon>
        <taxon>Bacillales</taxon>
        <taxon>Alicyclobacillaceae</taxon>
        <taxon>Alicyclobacillus</taxon>
    </lineage>
</organism>
<protein>
    <recommendedName>
        <fullName evidence="1">Glyoxalase/fosfomycin resistance/dioxygenase domain-containing protein</fullName>
    </recommendedName>
</protein>
<proteinExistence type="predicted"/>
<dbReference type="Gene3D" id="3.10.180.10">
    <property type="entry name" value="2,3-Dihydroxybiphenyl 1,2-Dioxygenase, domain 1"/>
    <property type="match status" value="1"/>
</dbReference>
<dbReference type="EMBL" id="CP104064">
    <property type="protein sequence ID" value="WAH35953.1"/>
    <property type="molecule type" value="Genomic_DNA"/>
</dbReference>